<organism evidence="4 5">
    <name type="scientific">Loktanella salsilacus</name>
    <dbReference type="NCBI Taxonomy" id="195913"/>
    <lineage>
        <taxon>Bacteria</taxon>
        <taxon>Pseudomonadati</taxon>
        <taxon>Pseudomonadota</taxon>
        <taxon>Alphaproteobacteria</taxon>
        <taxon>Rhodobacterales</taxon>
        <taxon>Roseobacteraceae</taxon>
        <taxon>Loktanella</taxon>
    </lineage>
</organism>
<sequence>MNLDVKIANDESEVAACMRLRRAVFIKEQNVAEHEEVDGQDQNCTHVIALANGMPAGAARFQQLGSYVKIQRVCVPKEHRGNGIGAEVIKFIVGYASNSGGIASIRLGAQTHALEFYHKLGFIECSKEYLDAGILHRDMEMRLS</sequence>
<dbReference type="Pfam" id="PF13673">
    <property type="entry name" value="Acetyltransf_10"/>
    <property type="match status" value="1"/>
</dbReference>
<dbReference type="STRING" id="195913.SAMN04488004_14512"/>
<evidence type="ECO:0000313" key="4">
    <source>
        <dbReference type="EMBL" id="SFL69846.1"/>
    </source>
</evidence>
<reference evidence="5" key="1">
    <citation type="submission" date="2016-10" db="EMBL/GenBank/DDBJ databases">
        <authorList>
            <person name="Varghese N."/>
            <person name="Submissions S."/>
        </authorList>
    </citation>
    <scope>NUCLEOTIDE SEQUENCE [LARGE SCALE GENOMIC DNA]</scope>
    <source>
        <strain evidence="5">DSM 16199</strain>
    </source>
</reference>
<dbReference type="PROSITE" id="PS51186">
    <property type="entry name" value="GNAT"/>
    <property type="match status" value="1"/>
</dbReference>
<evidence type="ECO:0000259" key="3">
    <source>
        <dbReference type="PROSITE" id="PS51186"/>
    </source>
</evidence>
<dbReference type="InterPro" id="IPR016181">
    <property type="entry name" value="Acyl_CoA_acyltransferase"/>
</dbReference>
<dbReference type="AlphaFoldDB" id="A0A1I4JUQ9"/>
<dbReference type="EMBL" id="FOTF01000045">
    <property type="protein sequence ID" value="SFL69846.1"/>
    <property type="molecule type" value="Genomic_DNA"/>
</dbReference>
<evidence type="ECO:0000256" key="1">
    <source>
        <dbReference type="ARBA" id="ARBA00022679"/>
    </source>
</evidence>
<protein>
    <submittedName>
        <fullName evidence="4">Predicted N-acyltransferase, GNAT family</fullName>
    </submittedName>
</protein>
<dbReference type="InterPro" id="IPR050832">
    <property type="entry name" value="Bact_Acetyltransf"/>
</dbReference>
<evidence type="ECO:0000313" key="5">
    <source>
        <dbReference type="Proteomes" id="UP000199550"/>
    </source>
</evidence>
<dbReference type="CDD" id="cd04301">
    <property type="entry name" value="NAT_SF"/>
    <property type="match status" value="1"/>
</dbReference>
<name>A0A1I4JUQ9_9RHOB</name>
<keyword evidence="2 4" id="KW-0012">Acyltransferase</keyword>
<dbReference type="Gene3D" id="3.40.630.30">
    <property type="match status" value="1"/>
</dbReference>
<keyword evidence="5" id="KW-1185">Reference proteome</keyword>
<keyword evidence="1 4" id="KW-0808">Transferase</keyword>
<feature type="domain" description="N-acetyltransferase" evidence="3">
    <location>
        <begin position="3"/>
        <end position="144"/>
    </location>
</feature>
<dbReference type="GO" id="GO:0016747">
    <property type="term" value="F:acyltransferase activity, transferring groups other than amino-acyl groups"/>
    <property type="evidence" value="ECO:0007669"/>
    <property type="project" value="InterPro"/>
</dbReference>
<gene>
    <name evidence="4" type="ORF">SAMN04488004_14512</name>
</gene>
<accession>A0A1I4JUQ9</accession>
<dbReference type="PANTHER" id="PTHR43877">
    <property type="entry name" value="AMINOALKYLPHOSPHONATE N-ACETYLTRANSFERASE-RELATED-RELATED"/>
    <property type="match status" value="1"/>
</dbReference>
<dbReference type="SUPFAM" id="SSF55729">
    <property type="entry name" value="Acyl-CoA N-acyltransferases (Nat)"/>
    <property type="match status" value="1"/>
</dbReference>
<dbReference type="Proteomes" id="UP000199550">
    <property type="component" value="Unassembled WGS sequence"/>
</dbReference>
<evidence type="ECO:0000256" key="2">
    <source>
        <dbReference type="ARBA" id="ARBA00023315"/>
    </source>
</evidence>
<proteinExistence type="predicted"/>
<dbReference type="OrthoDB" id="9796171at2"/>
<dbReference type="InterPro" id="IPR000182">
    <property type="entry name" value="GNAT_dom"/>
</dbReference>
<dbReference type="PANTHER" id="PTHR43877:SF2">
    <property type="entry name" value="AMINOALKYLPHOSPHONATE N-ACETYLTRANSFERASE-RELATED"/>
    <property type="match status" value="1"/>
</dbReference>